<evidence type="ECO:0000313" key="4">
    <source>
        <dbReference type="Proteomes" id="UP000551758"/>
    </source>
</evidence>
<keyword evidence="4" id="KW-1185">Reference proteome</keyword>
<organism evidence="3 4">
    <name type="scientific">Diceros bicornis minor</name>
    <name type="common">South-central black rhinoceros</name>
    <dbReference type="NCBI Taxonomy" id="77932"/>
    <lineage>
        <taxon>Eukaryota</taxon>
        <taxon>Metazoa</taxon>
        <taxon>Chordata</taxon>
        <taxon>Craniata</taxon>
        <taxon>Vertebrata</taxon>
        <taxon>Euteleostomi</taxon>
        <taxon>Mammalia</taxon>
        <taxon>Eutheria</taxon>
        <taxon>Laurasiatheria</taxon>
        <taxon>Perissodactyla</taxon>
        <taxon>Rhinocerotidae</taxon>
        <taxon>Diceros</taxon>
    </lineage>
</organism>
<feature type="domain" description="DUF4708" evidence="2">
    <location>
        <begin position="100"/>
        <end position="382"/>
    </location>
</feature>
<name>A0A7J7ET70_DICBM</name>
<protein>
    <recommendedName>
        <fullName evidence="2">DUF4708 domain-containing protein</fullName>
    </recommendedName>
</protein>
<sequence length="882" mass="99511">MFPRNSMAASKKTHPTVGPARALPCSRGFRLTRELGVGCTSVSGVGAWAPTAGLLLRFPEAADVVSSYLLPVVTLVAGPGMCLIAETFSQQENMNDSRQQSLFFITLPDLHKLCAVRIILSHGMADTEIRSTQMKMCRKLLFLHQDILTSPVPGIFSQIWVVMAIPFYKAGKLNAYIEKYGAKVEAPQRVIPVILQNCLSYSLTTRLAPAWNKTGHLLVQGREFLSQMGKQNAVVLHINVTETQVCLSIEAYTIRLPPPELREFDISQSIIKDFDTNKNAVIEGHSILNNWCYVLPSMKMGQIISILHTTPPDCPFHSYEDFQMHWDDLYGYKLPADCGNIKIYCSIYFKMIGRRIFTYPLRTTCNRYPLSCIRSQPIQFFPRVDLEGVLKSFLSDLKSKLPHICGLPIKMTTKPCYHTQELTKPHVQENKVKPPNLTTKQIFRSSLTQAPSARPTLAPSLLPCSVATDHKVELSVSQLKPCGASTLHLQLESVQSKKKSLSYKAPQVHLEVPKPNRGNTQVQDTNFSVHSNIAPKFIPVFKTRSLQMNKNILEHGNLKRKQHVVTESKLFSLKTGVIQDGKLNLDAALKKRSNSNIQMNARNLNQKTSRPLQEKNTETCENMTKYPPSNGKWTVSLNEGKQLSDSSVFQMSNNNLDVISAVDFQVNGKENLTSKYITQNLGKGHKSLKVKRQPHIFESDAEMEDPQLLQQQSGNQTKEVDVSDHRLVVSRTAHRSKRKLCQESSKTSKKPHSNTVHYGQSNSSRNQIHTMDKSKPKKSLIIPKAYNMDAKEGNIYQNKHITKISTNTCLHRTIGIVSIQILYEQTRKHFLLFSSKCYFFLEEVPDQIAVLRFTGEINEDFGSFLKITILKARIISNLSREY</sequence>
<reference evidence="3 4" key="1">
    <citation type="journal article" date="2020" name="Mol. Biol. Evol.">
        <title>Interspecific Gene Flow and the Evolution of Specialization in Black and White Rhinoceros.</title>
        <authorList>
            <person name="Moodley Y."/>
            <person name="Westbury M.V."/>
            <person name="Russo I.M."/>
            <person name="Gopalakrishnan S."/>
            <person name="Rakotoarivelo A."/>
            <person name="Olsen R.A."/>
            <person name="Prost S."/>
            <person name="Tunstall T."/>
            <person name="Ryder O.A."/>
            <person name="Dalen L."/>
            <person name="Bruford M.W."/>
        </authorList>
    </citation>
    <scope>NUCLEOTIDE SEQUENCE [LARGE SCALE GENOMIC DNA]</scope>
    <source>
        <strain evidence="3">SBR-YM</strain>
        <tissue evidence="3">Skin</tissue>
    </source>
</reference>
<dbReference type="EMBL" id="JACDTQ010002401">
    <property type="protein sequence ID" value="KAF5919015.1"/>
    <property type="molecule type" value="Genomic_DNA"/>
</dbReference>
<evidence type="ECO:0000259" key="2">
    <source>
        <dbReference type="Pfam" id="PF15813"/>
    </source>
</evidence>
<dbReference type="PANTHER" id="PTHR28495">
    <property type="entry name" value="HYPOTHETICAL PROTEIN LOC100359752"/>
    <property type="match status" value="1"/>
</dbReference>
<evidence type="ECO:0000313" key="3">
    <source>
        <dbReference type="EMBL" id="KAF5919015.1"/>
    </source>
</evidence>
<accession>A0A7J7ET70</accession>
<dbReference type="InterPro" id="IPR031643">
    <property type="entry name" value="DUF4708"/>
</dbReference>
<proteinExistence type="predicted"/>
<dbReference type="AlphaFoldDB" id="A0A7J7ET70"/>
<feature type="region of interest" description="Disordered" evidence="1">
    <location>
        <begin position="732"/>
        <end position="774"/>
    </location>
</feature>
<evidence type="ECO:0000256" key="1">
    <source>
        <dbReference type="SAM" id="MobiDB-lite"/>
    </source>
</evidence>
<dbReference type="PANTHER" id="PTHR28495:SF1">
    <property type="entry name" value="GENE, 17266-RELATED"/>
    <property type="match status" value="1"/>
</dbReference>
<comment type="caution">
    <text evidence="3">The sequence shown here is derived from an EMBL/GenBank/DDBJ whole genome shotgun (WGS) entry which is preliminary data.</text>
</comment>
<gene>
    <name evidence="3" type="ORF">HPG69_003650</name>
</gene>
<feature type="compositionally biased region" description="Polar residues" evidence="1">
    <location>
        <begin position="753"/>
        <end position="769"/>
    </location>
</feature>
<dbReference type="Pfam" id="PF15813">
    <property type="entry name" value="DUF4708"/>
    <property type="match status" value="1"/>
</dbReference>
<dbReference type="Proteomes" id="UP000551758">
    <property type="component" value="Unassembled WGS sequence"/>
</dbReference>